<dbReference type="PANTHER" id="PTHR10993:SF7">
    <property type="entry name" value="LIPOYLTRANSFERASE 2, MITOCHONDRIAL-RELATED"/>
    <property type="match status" value="1"/>
</dbReference>
<protein>
    <recommendedName>
        <fullName evidence="5 6">Octanoyltransferase</fullName>
        <ecNumber evidence="5 6">2.3.1.181</ecNumber>
    </recommendedName>
    <alternativeName>
        <fullName evidence="5">Lipoate-protein ligase B</fullName>
    </alternativeName>
    <alternativeName>
        <fullName evidence="5">Lipoyl/octanoyl transferase</fullName>
    </alternativeName>
    <alternativeName>
        <fullName evidence="5">Octanoyl-[acyl-carrier-protein]-protein N-octanoyltransferase</fullName>
    </alternativeName>
</protein>
<comment type="caution">
    <text evidence="11">The sequence shown here is derived from an EMBL/GenBank/DDBJ whole genome shotgun (WGS) entry which is preliminary data.</text>
</comment>
<evidence type="ECO:0000313" key="11">
    <source>
        <dbReference type="EMBL" id="MBD3326939.1"/>
    </source>
</evidence>
<dbReference type="EC" id="2.3.1.181" evidence="5 6"/>
<keyword evidence="5" id="KW-0963">Cytoplasm</keyword>
<evidence type="ECO:0000313" key="12">
    <source>
        <dbReference type="Proteomes" id="UP000649604"/>
    </source>
</evidence>
<dbReference type="PANTHER" id="PTHR10993">
    <property type="entry name" value="OCTANOYLTRANSFERASE"/>
    <property type="match status" value="1"/>
</dbReference>
<dbReference type="PROSITE" id="PS51733">
    <property type="entry name" value="BPL_LPL_CATALYTIC"/>
    <property type="match status" value="1"/>
</dbReference>
<dbReference type="PIRSF" id="PIRSF016262">
    <property type="entry name" value="LPLase"/>
    <property type="match status" value="1"/>
</dbReference>
<feature type="site" description="Lowers pKa of active site Cys" evidence="5 9">
    <location>
        <position position="151"/>
    </location>
</feature>
<evidence type="ECO:0000256" key="6">
    <source>
        <dbReference type="PIRNR" id="PIRNR016262"/>
    </source>
</evidence>
<dbReference type="InterPro" id="IPR004143">
    <property type="entry name" value="BPL_LPL_catalytic"/>
</dbReference>
<dbReference type="SUPFAM" id="SSF55681">
    <property type="entry name" value="Class II aaRS and biotin synthetases"/>
    <property type="match status" value="1"/>
</dbReference>
<keyword evidence="2 5" id="KW-0808">Transferase</keyword>
<accession>A0A9D5Q7J1</accession>
<dbReference type="NCBIfam" id="TIGR00214">
    <property type="entry name" value="lipB"/>
    <property type="match status" value="1"/>
</dbReference>
<name>A0A9D5Q7J1_9BACT</name>
<proteinExistence type="inferred from homology"/>
<dbReference type="GO" id="GO:0005737">
    <property type="term" value="C:cytoplasm"/>
    <property type="evidence" value="ECO:0007669"/>
    <property type="project" value="UniProtKB-SubCell"/>
</dbReference>
<keyword evidence="3 5" id="KW-0012">Acyltransferase</keyword>
<evidence type="ECO:0000256" key="9">
    <source>
        <dbReference type="PIRSR" id="PIRSR016262-3"/>
    </source>
</evidence>
<evidence type="ECO:0000256" key="8">
    <source>
        <dbReference type="PIRSR" id="PIRSR016262-2"/>
    </source>
</evidence>
<feature type="domain" description="BPL/LPL catalytic" evidence="10">
    <location>
        <begin position="30"/>
        <end position="225"/>
    </location>
</feature>
<dbReference type="InterPro" id="IPR045864">
    <property type="entry name" value="aa-tRNA-synth_II/BPL/LPL"/>
</dbReference>
<dbReference type="AlphaFoldDB" id="A0A9D5Q7J1"/>
<comment type="similarity">
    <text evidence="5 6">Belongs to the LipB family.</text>
</comment>
<sequence length="249" mass="27540">MVLVEWLGQVDYLQALDRQRSLVAERTASPDREDRLLLLEHPPTYTLGSSGDMRHLLVDETTLTERGIAVYQGVGRGGDITYHGPGQLVGYPILHLKRLYAGRGFARPDLHLYVREIETVITQVLAQFGVSGWHYDGYPGVWVDTSSGPCKIAAIGVRVSSKGISSHGFALNVNPDMRYFDHIVPCGIHQHGVTSLTQLLGREMTVKDLLSLLVEAFRHVFQVEASPIVFREPTPGTQIDVPRAACVES</sequence>
<evidence type="ECO:0000256" key="1">
    <source>
        <dbReference type="ARBA" id="ARBA00004821"/>
    </source>
</evidence>
<dbReference type="Pfam" id="PF21948">
    <property type="entry name" value="LplA-B_cat"/>
    <property type="match status" value="1"/>
</dbReference>
<dbReference type="GO" id="GO:0033819">
    <property type="term" value="F:lipoyl(octanoyl) transferase activity"/>
    <property type="evidence" value="ECO:0007669"/>
    <property type="project" value="UniProtKB-EC"/>
</dbReference>
<dbReference type="EMBL" id="WJJP01000663">
    <property type="protein sequence ID" value="MBD3326939.1"/>
    <property type="molecule type" value="Genomic_DNA"/>
</dbReference>
<dbReference type="Gene3D" id="3.30.930.10">
    <property type="entry name" value="Bira Bifunctional Protein, Domain 2"/>
    <property type="match status" value="1"/>
</dbReference>
<evidence type="ECO:0000256" key="5">
    <source>
        <dbReference type="HAMAP-Rule" id="MF_00013"/>
    </source>
</evidence>
<gene>
    <name evidence="5 11" type="primary">lipB</name>
    <name evidence="11" type="ORF">GF339_20305</name>
</gene>
<feature type="binding site" evidence="5 8">
    <location>
        <begin position="76"/>
        <end position="83"/>
    </location>
    <ligand>
        <name>substrate</name>
    </ligand>
</feature>
<dbReference type="HAMAP" id="MF_00013">
    <property type="entry name" value="LipB"/>
    <property type="match status" value="1"/>
</dbReference>
<dbReference type="PROSITE" id="PS01313">
    <property type="entry name" value="LIPB"/>
    <property type="match status" value="1"/>
</dbReference>
<dbReference type="Proteomes" id="UP000649604">
    <property type="component" value="Unassembled WGS sequence"/>
</dbReference>
<dbReference type="CDD" id="cd16444">
    <property type="entry name" value="LipB"/>
    <property type="match status" value="1"/>
</dbReference>
<feature type="binding site" evidence="5 8">
    <location>
        <begin position="168"/>
        <end position="170"/>
    </location>
    <ligand>
        <name>substrate</name>
    </ligand>
</feature>
<evidence type="ECO:0000256" key="7">
    <source>
        <dbReference type="PIRSR" id="PIRSR016262-1"/>
    </source>
</evidence>
<organism evidence="11 12">
    <name type="scientific">candidate division KSB3 bacterium</name>
    <dbReference type="NCBI Taxonomy" id="2044937"/>
    <lineage>
        <taxon>Bacteria</taxon>
        <taxon>candidate division KSB3</taxon>
    </lineage>
</organism>
<reference evidence="11" key="1">
    <citation type="submission" date="2019-11" db="EMBL/GenBank/DDBJ databases">
        <title>Microbial mats filling the niche in hypersaline microbial mats.</title>
        <authorList>
            <person name="Wong H.L."/>
            <person name="Macleod F.I."/>
            <person name="White R.A. III"/>
            <person name="Burns B.P."/>
        </authorList>
    </citation>
    <scope>NUCLEOTIDE SEQUENCE</scope>
    <source>
        <strain evidence="11">Rbin_158</strain>
    </source>
</reference>
<evidence type="ECO:0000256" key="4">
    <source>
        <dbReference type="ARBA" id="ARBA00024732"/>
    </source>
</evidence>
<comment type="miscellaneous">
    <text evidence="5">In the reaction, the free carboxyl group of octanoic acid is attached via an amide linkage to the epsilon-amino group of a specific lysine residue of lipoyl domains of lipoate-dependent enzymes.</text>
</comment>
<evidence type="ECO:0000259" key="10">
    <source>
        <dbReference type="PROSITE" id="PS51733"/>
    </source>
</evidence>
<dbReference type="GO" id="GO:0009249">
    <property type="term" value="P:protein lipoylation"/>
    <property type="evidence" value="ECO:0007669"/>
    <property type="project" value="InterPro"/>
</dbReference>
<comment type="catalytic activity">
    <reaction evidence="5 6">
        <text>octanoyl-[ACP] + L-lysyl-[protein] = N(6)-octanoyl-L-lysyl-[protein] + holo-[ACP] + H(+)</text>
        <dbReference type="Rhea" id="RHEA:17665"/>
        <dbReference type="Rhea" id="RHEA-COMP:9636"/>
        <dbReference type="Rhea" id="RHEA-COMP:9685"/>
        <dbReference type="Rhea" id="RHEA-COMP:9752"/>
        <dbReference type="Rhea" id="RHEA-COMP:9928"/>
        <dbReference type="ChEBI" id="CHEBI:15378"/>
        <dbReference type="ChEBI" id="CHEBI:29969"/>
        <dbReference type="ChEBI" id="CHEBI:64479"/>
        <dbReference type="ChEBI" id="CHEBI:78463"/>
        <dbReference type="ChEBI" id="CHEBI:78809"/>
        <dbReference type="EC" id="2.3.1.181"/>
    </reaction>
</comment>
<dbReference type="NCBIfam" id="NF010925">
    <property type="entry name" value="PRK14345.1"/>
    <property type="match status" value="1"/>
</dbReference>
<dbReference type="InterPro" id="IPR020605">
    <property type="entry name" value="Octanoyltransferase_CS"/>
</dbReference>
<feature type="active site" description="Acyl-thioester intermediate" evidence="5 7">
    <location>
        <position position="186"/>
    </location>
</feature>
<comment type="subcellular location">
    <subcellularLocation>
        <location evidence="5">Cytoplasm</location>
    </subcellularLocation>
</comment>
<feature type="binding site" evidence="5 8">
    <location>
        <begin position="154"/>
        <end position="156"/>
    </location>
    <ligand>
        <name>substrate</name>
    </ligand>
</feature>
<dbReference type="InterPro" id="IPR000544">
    <property type="entry name" value="Octanoyltransferase"/>
</dbReference>
<comment type="pathway">
    <text evidence="1 5 6">Protein modification; protein lipoylation via endogenous pathway; protein N(6)-(lipoyl)lysine from octanoyl-[acyl-carrier-protein]: step 1/2.</text>
</comment>
<evidence type="ECO:0000256" key="3">
    <source>
        <dbReference type="ARBA" id="ARBA00023315"/>
    </source>
</evidence>
<comment type="function">
    <text evidence="4 5 6">Catalyzes the transfer of endogenously produced octanoic acid from octanoyl-acyl-carrier-protein onto the lipoyl domains of lipoate-dependent enzymes. Lipoyl-ACP can also act as a substrate although octanoyl-ACP is likely to be the physiological substrate.</text>
</comment>
<evidence type="ECO:0000256" key="2">
    <source>
        <dbReference type="ARBA" id="ARBA00022679"/>
    </source>
</evidence>